<name>A0A1T4K4A0_9ENTE</name>
<reference evidence="4 5" key="1">
    <citation type="submission" date="2017-02" db="EMBL/GenBank/DDBJ databases">
        <authorList>
            <person name="Peterson S.W."/>
        </authorList>
    </citation>
    <scope>NUCLEOTIDE SEQUENCE [LARGE SCALE GENOMIC DNA]</scope>
    <source>
        <strain evidence="4 5">ATCC BAA-1030</strain>
    </source>
</reference>
<dbReference type="InterPro" id="IPR036906">
    <property type="entry name" value="ATPase_V1_fsu_sf"/>
</dbReference>
<evidence type="ECO:0000256" key="2">
    <source>
        <dbReference type="ARBA" id="ARBA00022448"/>
    </source>
</evidence>
<keyword evidence="5" id="KW-1185">Reference proteome</keyword>
<accession>A0A1T4K4A0</accession>
<comment type="similarity">
    <text evidence="1">Belongs to the V-ATPase F subunit family.</text>
</comment>
<evidence type="ECO:0000313" key="5">
    <source>
        <dbReference type="Proteomes" id="UP000190328"/>
    </source>
</evidence>
<dbReference type="SUPFAM" id="SSF159468">
    <property type="entry name" value="AtpF-like"/>
    <property type="match status" value="1"/>
</dbReference>
<organism evidence="4 5">
    <name type="scientific">Pilibacter termitis</name>
    <dbReference type="NCBI Taxonomy" id="263852"/>
    <lineage>
        <taxon>Bacteria</taxon>
        <taxon>Bacillati</taxon>
        <taxon>Bacillota</taxon>
        <taxon>Bacilli</taxon>
        <taxon>Lactobacillales</taxon>
        <taxon>Enterococcaceae</taxon>
        <taxon>Pilibacter</taxon>
    </lineage>
</organism>
<keyword evidence="3" id="KW-0406">Ion transport</keyword>
<sequence length="103" mass="11590">MSQKIAVIGDKDSILPFRLFDFDVYYETKEEKVRKLIRELQEKNVSIIFITESVAIGVSDVIEKLETEMTPAILLIPNIQGSQGIGLAKIQENVERAVGQNIL</sequence>
<dbReference type="InterPro" id="IPR008218">
    <property type="entry name" value="ATPase_V1-cplx_f_g_su"/>
</dbReference>
<dbReference type="Pfam" id="PF01990">
    <property type="entry name" value="ATP-synt_F"/>
    <property type="match status" value="1"/>
</dbReference>
<keyword evidence="2" id="KW-0813">Transport</keyword>
<dbReference type="RefSeq" id="WP_078806048.1">
    <property type="nucleotide sequence ID" value="NZ_FUXI01000001.1"/>
</dbReference>
<dbReference type="GO" id="GO:0046961">
    <property type="term" value="F:proton-transporting ATPase activity, rotational mechanism"/>
    <property type="evidence" value="ECO:0007669"/>
    <property type="project" value="InterPro"/>
</dbReference>
<evidence type="ECO:0000256" key="1">
    <source>
        <dbReference type="ARBA" id="ARBA00010148"/>
    </source>
</evidence>
<dbReference type="STRING" id="263852.SAMN02745116_00077"/>
<dbReference type="AlphaFoldDB" id="A0A1T4K4A0"/>
<dbReference type="OrthoDB" id="5311at2"/>
<gene>
    <name evidence="4" type="ORF">SAMN02745116_00077</name>
</gene>
<dbReference type="EMBL" id="FUXI01000001">
    <property type="protein sequence ID" value="SJZ37239.1"/>
    <property type="molecule type" value="Genomic_DNA"/>
</dbReference>
<dbReference type="NCBIfam" id="NF002384">
    <property type="entry name" value="PRK01395.1"/>
    <property type="match status" value="1"/>
</dbReference>
<evidence type="ECO:0000313" key="4">
    <source>
        <dbReference type="EMBL" id="SJZ37239.1"/>
    </source>
</evidence>
<dbReference type="Proteomes" id="UP000190328">
    <property type="component" value="Unassembled WGS sequence"/>
</dbReference>
<proteinExistence type="inferred from homology"/>
<evidence type="ECO:0000256" key="3">
    <source>
        <dbReference type="ARBA" id="ARBA00023065"/>
    </source>
</evidence>
<protein>
    <submittedName>
        <fullName evidence="4">V/A-type H+-transporting ATPase subunit F</fullName>
    </submittedName>
</protein>
<dbReference type="Gene3D" id="3.40.50.10580">
    <property type="entry name" value="ATPase, V1 complex, subunit F"/>
    <property type="match status" value="1"/>
</dbReference>